<accession>E2BEN4</accession>
<dbReference type="STRING" id="610380.E2BEN4"/>
<sequence>MACYRMLQGQGMTQLLPTTTTMGFPTQPTMMGMQGIPMGIQGMQGMQGMRPMMCTIPGASAAGSGMMVAGGTAPMMQMAGANPMMGPNLQQQHPQAAAQPQGNAVQLDPFGAL</sequence>
<evidence type="ECO:0000313" key="2">
    <source>
        <dbReference type="EMBL" id="EFN85868.1"/>
    </source>
</evidence>
<evidence type="ECO:0000313" key="3">
    <source>
        <dbReference type="Proteomes" id="UP000008237"/>
    </source>
</evidence>
<gene>
    <name evidence="2" type="ORF">EAI_12520</name>
</gene>
<proteinExistence type="predicted"/>
<dbReference type="EMBL" id="GL447829">
    <property type="protein sequence ID" value="EFN85868.1"/>
    <property type="molecule type" value="Genomic_DNA"/>
</dbReference>
<evidence type="ECO:0000256" key="1">
    <source>
        <dbReference type="SAM" id="MobiDB-lite"/>
    </source>
</evidence>
<organism evidence="3">
    <name type="scientific">Harpegnathos saltator</name>
    <name type="common">Jerdon's jumping ant</name>
    <dbReference type="NCBI Taxonomy" id="610380"/>
    <lineage>
        <taxon>Eukaryota</taxon>
        <taxon>Metazoa</taxon>
        <taxon>Ecdysozoa</taxon>
        <taxon>Arthropoda</taxon>
        <taxon>Hexapoda</taxon>
        <taxon>Insecta</taxon>
        <taxon>Pterygota</taxon>
        <taxon>Neoptera</taxon>
        <taxon>Endopterygota</taxon>
        <taxon>Hymenoptera</taxon>
        <taxon>Apocrita</taxon>
        <taxon>Aculeata</taxon>
        <taxon>Formicoidea</taxon>
        <taxon>Formicidae</taxon>
        <taxon>Ponerinae</taxon>
        <taxon>Ponerini</taxon>
        <taxon>Harpegnathos</taxon>
    </lineage>
</organism>
<feature type="compositionally biased region" description="Low complexity" evidence="1">
    <location>
        <begin position="90"/>
        <end position="101"/>
    </location>
</feature>
<reference evidence="2 3" key="1">
    <citation type="journal article" date="2010" name="Science">
        <title>Genomic comparison of the ants Camponotus floridanus and Harpegnathos saltator.</title>
        <authorList>
            <person name="Bonasio R."/>
            <person name="Zhang G."/>
            <person name="Ye C."/>
            <person name="Mutti N.S."/>
            <person name="Fang X."/>
            <person name="Qin N."/>
            <person name="Donahue G."/>
            <person name="Yang P."/>
            <person name="Li Q."/>
            <person name="Li C."/>
            <person name="Zhang P."/>
            <person name="Huang Z."/>
            <person name="Berger S.L."/>
            <person name="Reinberg D."/>
            <person name="Wang J."/>
            <person name="Liebig J."/>
        </authorList>
    </citation>
    <scope>NUCLEOTIDE SEQUENCE [LARGE SCALE GENOMIC DNA]</scope>
    <source>
        <strain evidence="2 3">R22 G/1</strain>
    </source>
</reference>
<keyword evidence="3" id="KW-1185">Reference proteome</keyword>
<dbReference type="InParanoid" id="E2BEN4"/>
<name>E2BEN4_HARSA</name>
<feature type="region of interest" description="Disordered" evidence="1">
    <location>
        <begin position="79"/>
        <end position="113"/>
    </location>
</feature>
<dbReference type="AlphaFoldDB" id="E2BEN4"/>
<protein>
    <submittedName>
        <fullName evidence="2">Uncharacterized protein</fullName>
    </submittedName>
</protein>
<dbReference type="Proteomes" id="UP000008237">
    <property type="component" value="Unassembled WGS sequence"/>
</dbReference>